<keyword evidence="2" id="KW-1185">Reference proteome</keyword>
<dbReference type="InterPro" id="IPR027417">
    <property type="entry name" value="P-loop_NTPase"/>
</dbReference>
<dbReference type="Gene3D" id="3.40.50.300">
    <property type="entry name" value="P-loop containing nucleotide triphosphate hydrolases"/>
    <property type="match status" value="1"/>
</dbReference>
<dbReference type="EMBL" id="LPNL01000002">
    <property type="protein sequence ID" value="OEJ91418.1"/>
    <property type="molecule type" value="Genomic_DNA"/>
</dbReference>
<evidence type="ECO:0000313" key="1">
    <source>
        <dbReference type="EMBL" id="OEJ91418.1"/>
    </source>
</evidence>
<organism evidence="1 2">
    <name type="scientific">Hanseniaspora opuntiae</name>
    <dbReference type="NCBI Taxonomy" id="211096"/>
    <lineage>
        <taxon>Eukaryota</taxon>
        <taxon>Fungi</taxon>
        <taxon>Dikarya</taxon>
        <taxon>Ascomycota</taxon>
        <taxon>Saccharomycotina</taxon>
        <taxon>Saccharomycetes</taxon>
        <taxon>Saccharomycodales</taxon>
        <taxon>Saccharomycodaceae</taxon>
        <taxon>Hanseniaspora</taxon>
    </lineage>
</organism>
<sequence>MEILEKCFFYELDDIIKFKKYTIFDLNLKQLFINHEQVFETGNNNFHISFPSKSNLNYFTHITLKNGTNFEYQEFIIQKLHVMINGLLLNKSILSKQFELQHLIIIFDIASTWNGAINNSKDKVTQDMVEIDGNTTIVRISLLQILQLVECKESSTFLKLLDFFELYLSSPSSMTRFFTDILKLDITKYNLTAIIIDNLSFLNIQEEPQNIELTRKIKLSSSSKLSEKLQKEYNQVLRFMDYLNYIHSTLGTLIITSSFLI</sequence>
<comment type="caution">
    <text evidence="1">The sequence shown here is derived from an EMBL/GenBank/DDBJ whole genome shotgun (WGS) entry which is preliminary data.</text>
</comment>
<dbReference type="Proteomes" id="UP000095605">
    <property type="component" value="Unassembled WGS sequence"/>
</dbReference>
<accession>A0A1E5RXE6</accession>
<name>A0A1E5RXE6_9ASCO</name>
<dbReference type="AlphaFoldDB" id="A0A1E5RXE6"/>
<proteinExistence type="predicted"/>
<protein>
    <submittedName>
        <fullName evidence="1">Uncharacterized protein</fullName>
    </submittedName>
</protein>
<evidence type="ECO:0000313" key="2">
    <source>
        <dbReference type="Proteomes" id="UP000095605"/>
    </source>
</evidence>
<reference evidence="2" key="1">
    <citation type="journal article" date="2016" name="Genome Announc.">
        <title>Genome sequences of three species of Hanseniaspora isolated from spontaneous wine fermentations.</title>
        <authorList>
            <person name="Sternes P.R."/>
            <person name="Lee D."/>
            <person name="Kutyna D.R."/>
            <person name="Borneman A.R."/>
        </authorList>
    </citation>
    <scope>NUCLEOTIDE SEQUENCE [LARGE SCALE GENOMIC DNA]</scope>
    <source>
        <strain evidence="2">AWRI3578</strain>
    </source>
</reference>
<dbReference type="OrthoDB" id="3973299at2759"/>
<gene>
    <name evidence="1" type="ORF">AWRI3578_g556</name>
</gene>